<dbReference type="EMBL" id="JAANOU010000001">
    <property type="protein sequence ID" value="NIH81894.1"/>
    <property type="molecule type" value="Genomic_DNA"/>
</dbReference>
<dbReference type="Proteomes" id="UP000754495">
    <property type="component" value="Unassembled WGS sequence"/>
</dbReference>
<accession>A0ABX0SZV4</accession>
<keyword evidence="2" id="KW-1185">Reference proteome</keyword>
<evidence type="ECO:0000313" key="2">
    <source>
        <dbReference type="Proteomes" id="UP000754495"/>
    </source>
</evidence>
<name>A0ABX0SZV4_9PSEU</name>
<protein>
    <submittedName>
        <fullName evidence="1">Uncharacterized protein</fullName>
    </submittedName>
</protein>
<comment type="caution">
    <text evidence="1">The sequence shown here is derived from an EMBL/GenBank/DDBJ whole genome shotgun (WGS) entry which is preliminary data.</text>
</comment>
<evidence type="ECO:0000313" key="1">
    <source>
        <dbReference type="EMBL" id="NIH81894.1"/>
    </source>
</evidence>
<sequence length="208" mass="20358">MDHPADGLLPPSLDEAGGALLDAVSLGLLLVDDGGGELLLLGVDDGAVLALDGGLLGLVEDDPPGSSLRGGGGVPGGNTIGASFDPAGGSSVTTCVPSGLVLTTAVRFPAGSATPFTVIGVWPGAATPGTSCAPELELTPPGPASFGAASGAMIVASPPKAVASTAPLTASSTYPLRWLRVAESRGGETCEISVRRPDRDPTWAIVAP</sequence>
<dbReference type="RefSeq" id="WP_167118359.1">
    <property type="nucleotide sequence ID" value="NZ_JAANOU010000001.1"/>
</dbReference>
<reference evidence="1 2" key="1">
    <citation type="submission" date="2020-03" db="EMBL/GenBank/DDBJ databases">
        <title>Sequencing the genomes of 1000 actinobacteria strains.</title>
        <authorList>
            <person name="Klenk H.-P."/>
        </authorList>
    </citation>
    <scope>NUCLEOTIDE SEQUENCE [LARGE SCALE GENOMIC DNA]</scope>
    <source>
        <strain evidence="1 2">DSM 45668</strain>
    </source>
</reference>
<organism evidence="1 2">
    <name type="scientific">Amycolatopsis viridis</name>
    <dbReference type="NCBI Taxonomy" id="185678"/>
    <lineage>
        <taxon>Bacteria</taxon>
        <taxon>Bacillati</taxon>
        <taxon>Actinomycetota</taxon>
        <taxon>Actinomycetes</taxon>
        <taxon>Pseudonocardiales</taxon>
        <taxon>Pseudonocardiaceae</taxon>
        <taxon>Amycolatopsis</taxon>
    </lineage>
</organism>
<gene>
    <name evidence="1" type="ORF">FHX46_004424</name>
</gene>
<proteinExistence type="predicted"/>